<gene>
    <name evidence="1" type="ORF">PLEPLA_LOCUS39372</name>
</gene>
<accession>A0A9N7VNR4</accession>
<keyword evidence="2" id="KW-1185">Reference proteome</keyword>
<name>A0A9N7VNR4_PLEPL</name>
<organism evidence="1 2">
    <name type="scientific">Pleuronectes platessa</name>
    <name type="common">European plaice</name>
    <dbReference type="NCBI Taxonomy" id="8262"/>
    <lineage>
        <taxon>Eukaryota</taxon>
        <taxon>Metazoa</taxon>
        <taxon>Chordata</taxon>
        <taxon>Craniata</taxon>
        <taxon>Vertebrata</taxon>
        <taxon>Euteleostomi</taxon>
        <taxon>Actinopterygii</taxon>
        <taxon>Neopterygii</taxon>
        <taxon>Teleostei</taxon>
        <taxon>Neoteleostei</taxon>
        <taxon>Acanthomorphata</taxon>
        <taxon>Carangaria</taxon>
        <taxon>Pleuronectiformes</taxon>
        <taxon>Pleuronectoidei</taxon>
        <taxon>Pleuronectidae</taxon>
        <taxon>Pleuronectes</taxon>
    </lineage>
</organism>
<proteinExistence type="predicted"/>
<protein>
    <submittedName>
        <fullName evidence="1">Uncharacterized protein</fullName>
    </submittedName>
</protein>
<dbReference type="AlphaFoldDB" id="A0A9N7VNR4"/>
<dbReference type="Proteomes" id="UP001153269">
    <property type="component" value="Unassembled WGS sequence"/>
</dbReference>
<sequence length="162" mass="17878">MRSHPLFSSALAIQSGRSSAHIARAGEHSDGLGVISASQTPSFTQLRSPNPRLAVLFSGRLLSNSPALNQKHITLHAERFMPVASQLATAQDDDGGQVVRINKENEEMSKELQLRDHMDSEQRGQEHKMQPHLEGFNLQPSFHLDSCSVTFKSLMFVSSSNE</sequence>
<dbReference type="EMBL" id="CADEAL010004095">
    <property type="protein sequence ID" value="CAB1451646.1"/>
    <property type="molecule type" value="Genomic_DNA"/>
</dbReference>
<comment type="caution">
    <text evidence="1">The sequence shown here is derived from an EMBL/GenBank/DDBJ whole genome shotgun (WGS) entry which is preliminary data.</text>
</comment>
<evidence type="ECO:0000313" key="1">
    <source>
        <dbReference type="EMBL" id="CAB1451646.1"/>
    </source>
</evidence>
<reference evidence="1" key="1">
    <citation type="submission" date="2020-03" db="EMBL/GenBank/DDBJ databases">
        <authorList>
            <person name="Weist P."/>
        </authorList>
    </citation>
    <scope>NUCLEOTIDE SEQUENCE</scope>
</reference>
<evidence type="ECO:0000313" key="2">
    <source>
        <dbReference type="Proteomes" id="UP001153269"/>
    </source>
</evidence>